<dbReference type="PANTHER" id="PTHR31901:SF9">
    <property type="entry name" value="GH3 DOMAIN-CONTAINING PROTEIN"/>
    <property type="match status" value="1"/>
</dbReference>
<sequence>MQNSKVSNNWEKIHTQVTLYLKEFLLKLQNPVETQAAKLKAILAENSDTVFGEKYQFSTINSYAEYAARVPIHEYADLAPHIQEMAEGKTQVLCHEPIVAFEMTGGSTQGGKLIPYTAAGLVAFQQAILPWIADLLQHKPEIKLGRSYWAISPVSRTSEVTSGGTPIGMVSDADYFGQELAAWMIDLLAVPPEIAMINDISEWQYLTALYLLAAEDLSFISVWSPTFLLQIIQEIQLNYDALIADISTGKSISSICLPQRGSVLKAAVVNGIIDLQKVWKNLSLISCWTDAAAKAFISQLQDLFPDVLIQGKGLLATEGVVSIPLLGCDTPVLAVDSGFYEFVDDNGKIRLCDELVTGEIYGVIMTTNSGLYRYNLGDKVLVKGWKEATPLLEFMGRGGIVSDLCGEKLTEEFVLACLGERRGFAMVVPQIEPHPHYILFLDEDEYDDNTAINQGLKLDLAFNANPQYEYARKLGQLAELQVVRVKNPMTSYVNYALSRGQRLGDIKPPVLMLNPDGKLIFSRRVT</sequence>
<accession>A0ABU5UD17</accession>
<evidence type="ECO:0000313" key="3">
    <source>
        <dbReference type="EMBL" id="MEA5581223.1"/>
    </source>
</evidence>
<keyword evidence="4" id="KW-1185">Reference proteome</keyword>
<evidence type="ECO:0000313" key="4">
    <source>
        <dbReference type="Proteomes" id="UP001302120"/>
    </source>
</evidence>
<protein>
    <submittedName>
        <fullName evidence="3">GH3 auxin-responsive promoter family protein</fullName>
    </submittedName>
</protein>
<dbReference type="InterPro" id="IPR055378">
    <property type="entry name" value="GH3_C"/>
</dbReference>
<dbReference type="Pfam" id="PF23572">
    <property type="entry name" value="GH3_C"/>
    <property type="match status" value="1"/>
</dbReference>
<gene>
    <name evidence="3" type="ORF">VB620_07705</name>
</gene>
<name>A0ABU5UD17_9CYAN</name>
<reference evidence="3 4" key="1">
    <citation type="submission" date="2023-12" db="EMBL/GenBank/DDBJ databases">
        <title>Baltic Sea Cyanobacteria.</title>
        <authorList>
            <person name="Delbaje E."/>
            <person name="Fewer D.P."/>
            <person name="Shishido T.K."/>
        </authorList>
    </citation>
    <scope>NUCLEOTIDE SEQUENCE [LARGE SCALE GENOMIC DNA]</scope>
    <source>
        <strain evidence="3 4">UHCC-0300</strain>
    </source>
</reference>
<dbReference type="Pfam" id="PF03321">
    <property type="entry name" value="GH3"/>
    <property type="match status" value="1"/>
</dbReference>
<dbReference type="EMBL" id="JAYGHG010000008">
    <property type="protein sequence ID" value="MEA5581223.1"/>
    <property type="molecule type" value="Genomic_DNA"/>
</dbReference>
<proteinExistence type="predicted"/>
<evidence type="ECO:0000259" key="2">
    <source>
        <dbReference type="Pfam" id="PF23572"/>
    </source>
</evidence>
<dbReference type="PANTHER" id="PTHR31901">
    <property type="entry name" value="GH3 DOMAIN-CONTAINING PROTEIN"/>
    <property type="match status" value="1"/>
</dbReference>
<dbReference type="InterPro" id="IPR004993">
    <property type="entry name" value="GH3"/>
</dbReference>
<dbReference type="RefSeq" id="WP_323195555.1">
    <property type="nucleotide sequence ID" value="NZ_JAYGHG010000008.1"/>
</dbReference>
<feature type="domain" description="GH3 C-terminal" evidence="2">
    <location>
        <begin position="424"/>
        <end position="514"/>
    </location>
</feature>
<dbReference type="Pfam" id="PF23571">
    <property type="entry name" value="GH3_M"/>
    <property type="match status" value="1"/>
</dbReference>
<comment type="caution">
    <text evidence="3">The sequence shown here is derived from an EMBL/GenBank/DDBJ whole genome shotgun (WGS) entry which is preliminary data.</text>
</comment>
<dbReference type="Proteomes" id="UP001302120">
    <property type="component" value="Unassembled WGS sequence"/>
</dbReference>
<evidence type="ECO:0000259" key="1">
    <source>
        <dbReference type="Pfam" id="PF23571"/>
    </source>
</evidence>
<organism evidence="3 4">
    <name type="scientific">Nodularia harveyana UHCC-0300</name>
    <dbReference type="NCBI Taxonomy" id="2974287"/>
    <lineage>
        <taxon>Bacteria</taxon>
        <taxon>Bacillati</taxon>
        <taxon>Cyanobacteriota</taxon>
        <taxon>Cyanophyceae</taxon>
        <taxon>Nostocales</taxon>
        <taxon>Nodulariaceae</taxon>
        <taxon>Nodularia</taxon>
    </lineage>
</organism>
<feature type="domain" description="GH3 middle" evidence="1">
    <location>
        <begin position="333"/>
        <end position="397"/>
    </location>
</feature>
<dbReference type="InterPro" id="IPR055377">
    <property type="entry name" value="GH3_M"/>
</dbReference>